<gene>
    <name evidence="2" type="ORF">CCR87_00180</name>
</gene>
<dbReference type="EMBL" id="NHSD01000013">
    <property type="protein sequence ID" value="MBK5925788.1"/>
    <property type="molecule type" value="Genomic_DNA"/>
</dbReference>
<dbReference type="CDD" id="cd00093">
    <property type="entry name" value="HTH_XRE"/>
    <property type="match status" value="1"/>
</dbReference>
<dbReference type="PROSITE" id="PS50943">
    <property type="entry name" value="HTH_CROC1"/>
    <property type="match status" value="1"/>
</dbReference>
<dbReference type="Gene3D" id="1.10.260.40">
    <property type="entry name" value="lambda repressor-like DNA-binding domains"/>
    <property type="match status" value="1"/>
</dbReference>
<accession>A0A934TIT9</accession>
<name>A0A934TIT9_9RHOB</name>
<evidence type="ECO:0000313" key="3">
    <source>
        <dbReference type="Proteomes" id="UP000706333"/>
    </source>
</evidence>
<evidence type="ECO:0000313" key="2">
    <source>
        <dbReference type="EMBL" id="MBK5925788.1"/>
    </source>
</evidence>
<dbReference type="Proteomes" id="UP000706333">
    <property type="component" value="Unassembled WGS sequence"/>
</dbReference>
<dbReference type="InterPro" id="IPR010982">
    <property type="entry name" value="Lambda_DNA-bd_dom_sf"/>
</dbReference>
<comment type="caution">
    <text evidence="2">The sequence shown here is derived from an EMBL/GenBank/DDBJ whole genome shotgun (WGS) entry which is preliminary data.</text>
</comment>
<organism evidence="2 3">
    <name type="scientific">Rhodobaculum claviforme</name>
    <dbReference type="NCBI Taxonomy" id="1549854"/>
    <lineage>
        <taxon>Bacteria</taxon>
        <taxon>Pseudomonadati</taxon>
        <taxon>Pseudomonadota</taxon>
        <taxon>Alphaproteobacteria</taxon>
        <taxon>Rhodobacterales</taxon>
        <taxon>Paracoccaceae</taxon>
        <taxon>Rhodobaculum</taxon>
    </lineage>
</organism>
<dbReference type="Pfam" id="PF01381">
    <property type="entry name" value="HTH_3"/>
    <property type="match status" value="1"/>
</dbReference>
<dbReference type="GO" id="GO:0003677">
    <property type="term" value="F:DNA binding"/>
    <property type="evidence" value="ECO:0007669"/>
    <property type="project" value="InterPro"/>
</dbReference>
<dbReference type="SUPFAM" id="SSF47413">
    <property type="entry name" value="lambda repressor-like DNA-binding domains"/>
    <property type="match status" value="1"/>
</dbReference>
<proteinExistence type="predicted"/>
<keyword evidence="3" id="KW-1185">Reference proteome</keyword>
<dbReference type="RefSeq" id="WP_201155327.1">
    <property type="nucleotide sequence ID" value="NZ_NHSD01000013.1"/>
</dbReference>
<protein>
    <recommendedName>
        <fullName evidence="1">HTH cro/C1-type domain-containing protein</fullName>
    </recommendedName>
</protein>
<dbReference type="AlphaFoldDB" id="A0A934TIT9"/>
<evidence type="ECO:0000259" key="1">
    <source>
        <dbReference type="PROSITE" id="PS50943"/>
    </source>
</evidence>
<sequence length="88" mass="9405">MISVEQIKAARVLLHLDQADLARRAEVSLPTIQRVENPKLGPERSSLRVVQAIKGALEAAGVEFLDTADGKGEGVRLRSPRSTGSATT</sequence>
<reference evidence="2" key="1">
    <citation type="submission" date="2017-05" db="EMBL/GenBank/DDBJ databases">
        <authorList>
            <person name="Imhoff J.F."/>
            <person name="Rahn T."/>
            <person name="Kuenzel S."/>
            <person name="Neulinger S.C."/>
        </authorList>
    </citation>
    <scope>NUCLEOTIDE SEQUENCE</scope>
    <source>
        <strain evidence="2">LMG 28126</strain>
    </source>
</reference>
<reference evidence="2" key="2">
    <citation type="journal article" date="2020" name="Microorganisms">
        <title>Osmotic Adaptation and Compatible Solute Biosynthesis of Phototrophic Bacteria as Revealed from Genome Analyses.</title>
        <authorList>
            <person name="Imhoff J.F."/>
            <person name="Rahn T."/>
            <person name="Kunzel S."/>
            <person name="Keller A."/>
            <person name="Neulinger S.C."/>
        </authorList>
    </citation>
    <scope>NUCLEOTIDE SEQUENCE</scope>
    <source>
        <strain evidence="2">LMG 28126</strain>
    </source>
</reference>
<dbReference type="InterPro" id="IPR001387">
    <property type="entry name" value="Cro/C1-type_HTH"/>
</dbReference>
<feature type="domain" description="HTH cro/C1-type" evidence="1">
    <location>
        <begin position="7"/>
        <end position="37"/>
    </location>
</feature>